<keyword evidence="1" id="KW-0812">Transmembrane</keyword>
<reference evidence="2" key="1">
    <citation type="journal article" date="2021" name="Proc. Natl. Acad. Sci. U.S.A.">
        <title>A Catalog of Tens of Thousands of Viruses from Human Metagenomes Reveals Hidden Associations with Chronic Diseases.</title>
        <authorList>
            <person name="Tisza M.J."/>
            <person name="Buck C.B."/>
        </authorList>
    </citation>
    <scope>NUCLEOTIDE SEQUENCE</scope>
    <source>
        <strain evidence="2">CtzRR1</strain>
    </source>
</reference>
<feature type="transmembrane region" description="Helical" evidence="1">
    <location>
        <begin position="12"/>
        <end position="29"/>
    </location>
</feature>
<name>A0A8S5NI44_9CAUD</name>
<keyword evidence="1" id="KW-1133">Transmembrane helix</keyword>
<protein>
    <submittedName>
        <fullName evidence="2">Uncharacterized protein</fullName>
    </submittedName>
</protein>
<dbReference type="EMBL" id="BK015166">
    <property type="protein sequence ID" value="DAD93771.1"/>
    <property type="molecule type" value="Genomic_DNA"/>
</dbReference>
<sequence>MEITVKDRQTLLDVAIVALGSAAGVFAFVRRNGISLTARLADGQVLAYDAADIIAPAIRDTYDVRGLSPATDIDSAEYKSLLIATGSSAKRYNDTMADTVTEQPGGTLQVDPLEEAIADAIAGRPPKKNTEIHLTRIFQNPFDDIFA</sequence>
<proteinExistence type="predicted"/>
<organism evidence="2">
    <name type="scientific">Myoviridae sp. ctzRR1</name>
    <dbReference type="NCBI Taxonomy" id="2826720"/>
    <lineage>
        <taxon>Viruses</taxon>
        <taxon>Duplodnaviria</taxon>
        <taxon>Heunggongvirae</taxon>
        <taxon>Uroviricota</taxon>
        <taxon>Caudoviricetes</taxon>
    </lineage>
</organism>
<evidence type="ECO:0000313" key="2">
    <source>
        <dbReference type="EMBL" id="DAD93771.1"/>
    </source>
</evidence>
<accession>A0A8S5NI44</accession>
<keyword evidence="1" id="KW-0472">Membrane</keyword>
<evidence type="ECO:0000256" key="1">
    <source>
        <dbReference type="SAM" id="Phobius"/>
    </source>
</evidence>